<evidence type="ECO:0000259" key="1">
    <source>
        <dbReference type="Pfam" id="PF01882"/>
    </source>
</evidence>
<dbReference type="Proteomes" id="UP000249396">
    <property type="component" value="Unassembled WGS sequence"/>
</dbReference>
<reference evidence="2 3" key="1">
    <citation type="journal article" date="2018" name="Aquat. Microb. Ecol.">
        <title>Gammaproteobacterial methanotrophs dominate.</title>
        <authorList>
            <person name="Rissanen A.J."/>
            <person name="Saarenheimo J."/>
            <person name="Tiirola M."/>
            <person name="Peura S."/>
            <person name="Aalto S.L."/>
            <person name="Karvinen A."/>
            <person name="Nykanen H."/>
        </authorList>
    </citation>
    <scope>NUCLEOTIDE SEQUENCE [LARGE SCALE GENOMIC DNA]</scope>
    <source>
        <strain evidence="2">AMbin10</strain>
    </source>
</reference>
<accession>A0A2W4RHN1</accession>
<evidence type="ECO:0000313" key="2">
    <source>
        <dbReference type="EMBL" id="PZN83411.1"/>
    </source>
</evidence>
<protein>
    <submittedName>
        <fullName evidence="2">DUF58 domain-containing protein</fullName>
    </submittedName>
</protein>
<dbReference type="Gene3D" id="3.40.50.410">
    <property type="entry name" value="von Willebrand factor, type A domain"/>
    <property type="match status" value="1"/>
</dbReference>
<proteinExistence type="predicted"/>
<dbReference type="AlphaFoldDB" id="A0A2W4RHN1"/>
<comment type="caution">
    <text evidence="2">The sequence shown here is derived from an EMBL/GenBank/DDBJ whole genome shotgun (WGS) entry which is preliminary data.</text>
</comment>
<dbReference type="InterPro" id="IPR002881">
    <property type="entry name" value="DUF58"/>
</dbReference>
<dbReference type="SUPFAM" id="SSF53300">
    <property type="entry name" value="vWA-like"/>
    <property type="match status" value="1"/>
</dbReference>
<name>A0A2W4RHN1_9GAMM</name>
<dbReference type="PANTHER" id="PTHR33608:SF12">
    <property type="entry name" value="DUF58 DOMAIN-CONTAINING PROTEIN"/>
    <property type="match status" value="1"/>
</dbReference>
<dbReference type="InterPro" id="IPR036465">
    <property type="entry name" value="vWFA_dom_sf"/>
</dbReference>
<dbReference type="EMBL" id="QJPH01000187">
    <property type="protein sequence ID" value="PZN83411.1"/>
    <property type="molecule type" value="Genomic_DNA"/>
</dbReference>
<organism evidence="2 3">
    <name type="scientific">Candidatus Methylumidiphilus alinenensis</name>
    <dbReference type="NCBI Taxonomy" id="2202197"/>
    <lineage>
        <taxon>Bacteria</taxon>
        <taxon>Pseudomonadati</taxon>
        <taxon>Pseudomonadota</taxon>
        <taxon>Gammaproteobacteria</taxon>
        <taxon>Methylococcales</taxon>
        <taxon>Candidatus Methylumidiphilus</taxon>
    </lineage>
</organism>
<feature type="domain" description="DUF58" evidence="1">
    <location>
        <begin position="51"/>
        <end position="238"/>
    </location>
</feature>
<dbReference type="PANTHER" id="PTHR33608">
    <property type="entry name" value="BLL2464 PROTEIN"/>
    <property type="match status" value="1"/>
</dbReference>
<gene>
    <name evidence="2" type="ORF">DM484_04380</name>
</gene>
<evidence type="ECO:0000313" key="3">
    <source>
        <dbReference type="Proteomes" id="UP000249396"/>
    </source>
</evidence>
<dbReference type="Pfam" id="PF01882">
    <property type="entry name" value="DUF58"/>
    <property type="match status" value="1"/>
</dbReference>
<sequence>MNNNAVHVTLPGLILLNQSAVGLKLRHSHIQSAQSGNYLSSFKGRGMEFDETRLYTPGDDARNMDWRVTARTGKAHTKLFREERERPVFLSVDARAAMFFATRGAFKYVQAARMAALTAWSAQRHGDRIGGQVFTEESGVELKPEHGHRAVLHLLQKLVDGGPSGGQNAFAGLDQALARLVHHARPGSLVFVFSDFRGLGKAGEFSLMRLRRHCDVALVFLYDPLEIQLPTSGRYRFALGDREMSLDASPAAAKLHTSRFGQRRDALAEIARQHRMRFIPCQTTDDPLMVLRESLRTRHSNGAPGVYSAAGDAGIAGQPGY</sequence>